<dbReference type="InterPro" id="IPR036890">
    <property type="entry name" value="HATPase_C_sf"/>
</dbReference>
<dbReference type="InterPro" id="IPR003594">
    <property type="entry name" value="HATPase_dom"/>
</dbReference>
<keyword evidence="9" id="KW-0472">Membrane</keyword>
<evidence type="ECO:0000313" key="12">
    <source>
        <dbReference type="Proteomes" id="UP000319671"/>
    </source>
</evidence>
<keyword evidence="8" id="KW-0902">Two-component regulatory system</keyword>
<dbReference type="GO" id="GO:0071555">
    <property type="term" value="P:cell wall organization"/>
    <property type="evidence" value="ECO:0007669"/>
    <property type="project" value="InterPro"/>
</dbReference>
<accession>A0A561CQJ6</accession>
<evidence type="ECO:0000259" key="10">
    <source>
        <dbReference type="PROSITE" id="PS50109"/>
    </source>
</evidence>
<feature type="domain" description="Histidine kinase" evidence="10">
    <location>
        <begin position="208"/>
        <end position="414"/>
    </location>
</feature>
<comment type="catalytic activity">
    <reaction evidence="1">
        <text>ATP + protein L-histidine = ADP + protein N-phospho-L-histidine.</text>
        <dbReference type="EC" id="2.7.13.3"/>
    </reaction>
</comment>
<keyword evidence="6 11" id="KW-0418">Kinase</keyword>
<keyword evidence="12" id="KW-1185">Reference proteome</keyword>
<dbReference type="GO" id="GO:0005524">
    <property type="term" value="F:ATP binding"/>
    <property type="evidence" value="ECO:0007669"/>
    <property type="project" value="UniProtKB-KW"/>
</dbReference>
<evidence type="ECO:0000256" key="4">
    <source>
        <dbReference type="ARBA" id="ARBA00022679"/>
    </source>
</evidence>
<dbReference type="PROSITE" id="PS50109">
    <property type="entry name" value="HIS_KIN"/>
    <property type="match status" value="1"/>
</dbReference>
<organism evidence="11 12">
    <name type="scientific">Neobacillus bataviensis</name>
    <dbReference type="NCBI Taxonomy" id="220685"/>
    <lineage>
        <taxon>Bacteria</taxon>
        <taxon>Bacillati</taxon>
        <taxon>Bacillota</taxon>
        <taxon>Bacilli</taxon>
        <taxon>Bacillales</taxon>
        <taxon>Bacillaceae</taxon>
        <taxon>Neobacillus</taxon>
    </lineage>
</organism>
<keyword evidence="3" id="KW-0597">Phosphoprotein</keyword>
<dbReference type="CDD" id="cd00082">
    <property type="entry name" value="HisKA"/>
    <property type="match status" value="1"/>
</dbReference>
<keyword evidence="9" id="KW-0812">Transmembrane</keyword>
<feature type="transmembrane region" description="Helical" evidence="9">
    <location>
        <begin position="39"/>
        <end position="58"/>
    </location>
</feature>
<dbReference type="SUPFAM" id="SSF55874">
    <property type="entry name" value="ATPase domain of HSP90 chaperone/DNA topoisomerase II/histidine kinase"/>
    <property type="match status" value="1"/>
</dbReference>
<dbReference type="Gene3D" id="1.10.287.130">
    <property type="match status" value="1"/>
</dbReference>
<dbReference type="Pfam" id="PF02518">
    <property type="entry name" value="HATPase_c"/>
    <property type="match status" value="1"/>
</dbReference>
<dbReference type="PRINTS" id="PR00344">
    <property type="entry name" value="BCTRLSENSOR"/>
</dbReference>
<dbReference type="SMART" id="SM00388">
    <property type="entry name" value="HisKA"/>
    <property type="match status" value="1"/>
</dbReference>
<dbReference type="InterPro" id="IPR036097">
    <property type="entry name" value="HisK_dim/P_sf"/>
</dbReference>
<evidence type="ECO:0000313" key="11">
    <source>
        <dbReference type="EMBL" id="TWD93476.1"/>
    </source>
</evidence>
<evidence type="ECO:0000256" key="8">
    <source>
        <dbReference type="ARBA" id="ARBA00023012"/>
    </source>
</evidence>
<comment type="caution">
    <text evidence="11">The sequence shown here is derived from an EMBL/GenBank/DDBJ whole genome shotgun (WGS) entry which is preliminary data.</text>
</comment>
<name>A0A561CQJ6_9BACI</name>
<feature type="transmembrane region" description="Helical" evidence="9">
    <location>
        <begin position="134"/>
        <end position="151"/>
    </location>
</feature>
<dbReference type="EC" id="2.7.13.3" evidence="2"/>
<protein>
    <recommendedName>
        <fullName evidence="2">histidine kinase</fullName>
        <ecNumber evidence="2">2.7.13.3</ecNumber>
    </recommendedName>
</protein>
<feature type="transmembrane region" description="Helical" evidence="9">
    <location>
        <begin position="7"/>
        <end position="27"/>
    </location>
</feature>
<dbReference type="GO" id="GO:0005886">
    <property type="term" value="C:plasma membrane"/>
    <property type="evidence" value="ECO:0007669"/>
    <property type="project" value="UniProtKB-SubCell"/>
</dbReference>
<dbReference type="Proteomes" id="UP000319671">
    <property type="component" value="Unassembled WGS sequence"/>
</dbReference>
<keyword evidence="4" id="KW-0808">Transferase</keyword>
<dbReference type="RefSeq" id="WP_144567628.1">
    <property type="nucleotide sequence ID" value="NZ_VIVN01000015.1"/>
</dbReference>
<gene>
    <name evidence="11" type="ORF">FB550_115117</name>
</gene>
<proteinExistence type="predicted"/>
<dbReference type="PANTHER" id="PTHR43065:SF46">
    <property type="entry name" value="C4-DICARBOXYLATE TRANSPORT SENSOR PROTEIN DCTB"/>
    <property type="match status" value="1"/>
</dbReference>
<dbReference type="Pfam" id="PF00512">
    <property type="entry name" value="HisKA"/>
    <property type="match status" value="1"/>
</dbReference>
<dbReference type="GO" id="GO:0000155">
    <property type="term" value="F:phosphorelay sensor kinase activity"/>
    <property type="evidence" value="ECO:0007669"/>
    <property type="project" value="InterPro"/>
</dbReference>
<dbReference type="Gene3D" id="3.30.565.10">
    <property type="entry name" value="Histidine kinase-like ATPase, C-terminal domain"/>
    <property type="match status" value="1"/>
</dbReference>
<feature type="transmembrane region" description="Helical" evidence="9">
    <location>
        <begin position="70"/>
        <end position="98"/>
    </location>
</feature>
<evidence type="ECO:0000256" key="5">
    <source>
        <dbReference type="ARBA" id="ARBA00022741"/>
    </source>
</evidence>
<reference evidence="11 12" key="1">
    <citation type="submission" date="2019-06" db="EMBL/GenBank/DDBJ databases">
        <title>Sorghum-associated microbial communities from plants grown in Nebraska, USA.</title>
        <authorList>
            <person name="Schachtman D."/>
        </authorList>
    </citation>
    <scope>NUCLEOTIDE SEQUENCE [LARGE SCALE GENOMIC DNA]</scope>
    <source>
        <strain evidence="11 12">2482</strain>
    </source>
</reference>
<evidence type="ECO:0000256" key="3">
    <source>
        <dbReference type="ARBA" id="ARBA00022553"/>
    </source>
</evidence>
<evidence type="ECO:0000256" key="7">
    <source>
        <dbReference type="ARBA" id="ARBA00022840"/>
    </source>
</evidence>
<dbReference type="InterPro" id="IPR005467">
    <property type="entry name" value="His_kinase_dom"/>
</dbReference>
<keyword evidence="5" id="KW-0547">Nucleotide-binding</keyword>
<dbReference type="SUPFAM" id="SSF47384">
    <property type="entry name" value="Homodimeric domain of signal transducing histidine kinase"/>
    <property type="match status" value="1"/>
</dbReference>
<dbReference type="EMBL" id="VIVN01000015">
    <property type="protein sequence ID" value="TWD93476.1"/>
    <property type="molecule type" value="Genomic_DNA"/>
</dbReference>
<keyword evidence="7" id="KW-0067">ATP-binding</keyword>
<dbReference type="PANTHER" id="PTHR43065">
    <property type="entry name" value="SENSOR HISTIDINE KINASE"/>
    <property type="match status" value="1"/>
</dbReference>
<evidence type="ECO:0000256" key="9">
    <source>
        <dbReference type="SAM" id="Phobius"/>
    </source>
</evidence>
<dbReference type="SMART" id="SM00387">
    <property type="entry name" value="HATPase_c"/>
    <property type="match status" value="1"/>
</dbReference>
<dbReference type="InterPro" id="IPR004358">
    <property type="entry name" value="Sig_transdc_His_kin-like_C"/>
</dbReference>
<evidence type="ECO:0000256" key="6">
    <source>
        <dbReference type="ARBA" id="ARBA00022777"/>
    </source>
</evidence>
<evidence type="ECO:0000256" key="2">
    <source>
        <dbReference type="ARBA" id="ARBA00012438"/>
    </source>
</evidence>
<dbReference type="InterPro" id="IPR003661">
    <property type="entry name" value="HisK_dim/P_dom"/>
</dbReference>
<dbReference type="AlphaFoldDB" id="A0A561CQJ6"/>
<feature type="transmembrane region" description="Helical" evidence="9">
    <location>
        <begin position="104"/>
        <end position="122"/>
    </location>
</feature>
<feature type="transmembrane region" description="Helical" evidence="9">
    <location>
        <begin position="163"/>
        <end position="183"/>
    </location>
</feature>
<sequence length="422" mass="48352">MEHTKNLLLQVMIILIPVFFYSMHLTNRHQFIETKRQKLIFSFLATITLVLCMSFPIYSDVNERNDLRFVALMIGIFYGGGYATGIVLTIILLLYRWYFGGAGFYSTVYEVLFFLPMFFLAYPRFIQQDRAGRMKLAWMITSGMSLIFILVDFQEMDFFNHTLQEILAICVATIVTVFLIETLRENAQLHMEAQQAEKYKILGELASSFAHEVRNPMQTNRGFLQLLLQSPISETYKRYVQICIEEVDRTNDVITEYLSLAKPEADTKESVDVCQKIQTVVKILYSYALERKVSIDVRLPEQECAILGHPPKMKQAFLNIIKNGIEAMPQGGAVSICVKQESHHVMIQIQDEGVGMNEDEVKRLGQPFYSLKEKGTGIGLMVSYRIIDSLHGKITVQSQKGKGTTFTIRFPLHNCKNIISIN</sequence>
<evidence type="ECO:0000256" key="1">
    <source>
        <dbReference type="ARBA" id="ARBA00000085"/>
    </source>
</evidence>
<keyword evidence="9" id="KW-1133">Transmembrane helix</keyword>